<dbReference type="Proteomes" id="UP000271162">
    <property type="component" value="Unassembled WGS sequence"/>
</dbReference>
<sequence length="389" mass="44059">MRAIRLDSRLAGHRLHRVGIEGNTVFLQPTSSKSVQLWSLHTLFPNSWRQIFCLPVEEVFYTFPSCSYHHPKLFVLVVAIFKNEQYPRISIFEVDRDSGNSKEYRLAEESSAEFDGVPLENAILACGVHALHIYDRSIVMGSIPYWNIELRDDTFTLKRDDIVDDSNEKCSRFPIAVDSGRCSMRIITSSGNTLWIKYLKSIHPGKRIFARLRDDHSLVVFDPSAKKWLPYFLAPGSHLNLDSLNIRGLHETFGRAGHRMGAIESPLSVYSDGSVVVARIKHNQKHFFYRITFDHERREFLCERRGWALFSGGIDRMFYTIVGENALVVVGIKAVAVAPLQPPTLVECALMALQERHCKKDCTGACTGGLSPDEIKKMVGYRGSSLIPV</sequence>
<keyword evidence="2" id="KW-1185">Reference proteome</keyword>
<dbReference type="WBParaSite" id="NBR_0001529401-mRNA-1">
    <property type="protein sequence ID" value="NBR_0001529401-mRNA-1"/>
    <property type="gene ID" value="NBR_0001529401"/>
</dbReference>
<evidence type="ECO:0000313" key="1">
    <source>
        <dbReference type="EMBL" id="VDL78889.1"/>
    </source>
</evidence>
<dbReference type="EMBL" id="UYSL01021672">
    <property type="protein sequence ID" value="VDL78889.1"/>
    <property type="molecule type" value="Genomic_DNA"/>
</dbReference>
<dbReference type="STRING" id="27835.A0A158R291"/>
<proteinExistence type="predicted"/>
<evidence type="ECO:0000313" key="2">
    <source>
        <dbReference type="Proteomes" id="UP000271162"/>
    </source>
</evidence>
<organism evidence="3">
    <name type="scientific">Nippostrongylus brasiliensis</name>
    <name type="common">Rat hookworm</name>
    <dbReference type="NCBI Taxonomy" id="27835"/>
    <lineage>
        <taxon>Eukaryota</taxon>
        <taxon>Metazoa</taxon>
        <taxon>Ecdysozoa</taxon>
        <taxon>Nematoda</taxon>
        <taxon>Chromadorea</taxon>
        <taxon>Rhabditida</taxon>
        <taxon>Rhabditina</taxon>
        <taxon>Rhabditomorpha</taxon>
        <taxon>Strongyloidea</taxon>
        <taxon>Heligmosomidae</taxon>
        <taxon>Nippostrongylus</taxon>
    </lineage>
</organism>
<reference evidence="3" key="1">
    <citation type="submission" date="2016-04" db="UniProtKB">
        <authorList>
            <consortium name="WormBaseParasite"/>
        </authorList>
    </citation>
    <scope>IDENTIFICATION</scope>
</reference>
<dbReference type="OMA" id="HRMGAVE"/>
<reference evidence="1 2" key="2">
    <citation type="submission" date="2018-11" db="EMBL/GenBank/DDBJ databases">
        <authorList>
            <consortium name="Pathogen Informatics"/>
        </authorList>
    </citation>
    <scope>NUCLEOTIDE SEQUENCE [LARGE SCALE GENOMIC DNA]</scope>
</reference>
<evidence type="ECO:0000313" key="3">
    <source>
        <dbReference type="WBParaSite" id="NBR_0001529401-mRNA-1"/>
    </source>
</evidence>
<accession>A0A158R291</accession>
<gene>
    <name evidence="1" type="ORF">NBR_LOCUS15295</name>
</gene>
<protein>
    <submittedName>
        <fullName evidence="3">FBA_3 domain-containing protein</fullName>
    </submittedName>
</protein>
<dbReference type="AlphaFoldDB" id="A0A158R291"/>
<name>A0A158R291_NIPBR</name>